<organism evidence="3 4">
    <name type="scientific">Bradyrhizobium rifense</name>
    <dbReference type="NCBI Taxonomy" id="515499"/>
    <lineage>
        <taxon>Bacteria</taxon>
        <taxon>Pseudomonadati</taxon>
        <taxon>Pseudomonadota</taxon>
        <taxon>Alphaproteobacteria</taxon>
        <taxon>Hyphomicrobiales</taxon>
        <taxon>Nitrobacteraceae</taxon>
        <taxon>Bradyrhizobium</taxon>
    </lineage>
</organism>
<dbReference type="GO" id="GO:0004197">
    <property type="term" value="F:cysteine-type endopeptidase activity"/>
    <property type="evidence" value="ECO:0007669"/>
    <property type="project" value="InterPro"/>
</dbReference>
<keyword evidence="1" id="KW-0732">Signal</keyword>
<dbReference type="OrthoDB" id="9816009at2"/>
<gene>
    <name evidence="3" type="ORF">FXB40_26015</name>
</gene>
<sequence length="508" mass="55625">MTRRVFRILAALGLAASLSGFASAAHAEKRVALVVGNNDYKNVPKLLKAVNDARTMGDTLKQLGFTVMVAENQNRQQFSETLLAFDRAIEPGDTAFFFYAGHGFEIAGQNYLLPTDVPAATEGQEELVRDASILADRVVERLQNKKARTSILVFDACRNNPFERSGTRAVAGGGGLAPMTQLPEGVFSVFSAGPRQTALDRLSNDDANPNSVFTRTFAKELLQPGENLVQVAQRTRRLVSEMADTVKHKQVPVYFDQMVDDVFLSGIAKDAAAATAARPADPPPQKVAALPPVSVPRVPKEETTNAPIASFSRHNGGWSVVFSFADPTIGISWRMAGSGDFRETGFIDTLDPRTRKRMPNPSIELPPDAQAGTIEVRYVDASGDMQGPFPIKFDPEAALIRDQRKILDMTATSWLSFREFNGLLVYYTHLVSYRCAIREVRIGIDSAVPNQVLKLPPCDLRDPSAISAGMLLYQKLPPTTQLMSVELTYRDGSVSEVKSFRTANRSNN</sequence>
<dbReference type="RefSeq" id="WP_148775000.1">
    <property type="nucleotide sequence ID" value="NZ_VSSS01000040.1"/>
</dbReference>
<dbReference type="PANTHER" id="PTHR22576">
    <property type="entry name" value="MUCOSA ASSOCIATED LYMPHOID TISSUE LYMPHOMA TRANSLOCATION PROTEIN 1/PARACASPASE"/>
    <property type="match status" value="1"/>
</dbReference>
<dbReference type="InterPro" id="IPR011600">
    <property type="entry name" value="Pept_C14_caspase"/>
</dbReference>
<dbReference type="InterPro" id="IPR001309">
    <property type="entry name" value="Pept_C14_p20"/>
</dbReference>
<name>A0A5D3K9I2_9BRAD</name>
<feature type="signal peptide" evidence="1">
    <location>
        <begin position="1"/>
        <end position="24"/>
    </location>
</feature>
<proteinExistence type="predicted"/>
<comment type="caution">
    <text evidence="3">The sequence shown here is derived from an EMBL/GenBank/DDBJ whole genome shotgun (WGS) entry which is preliminary data.</text>
</comment>
<keyword evidence="4" id="KW-1185">Reference proteome</keyword>
<dbReference type="AlphaFoldDB" id="A0A5D3K9I2"/>
<dbReference type="PANTHER" id="PTHR22576:SF37">
    <property type="entry name" value="MUCOSA-ASSOCIATED LYMPHOID TISSUE LYMPHOMA TRANSLOCATION PROTEIN 1"/>
    <property type="match status" value="1"/>
</dbReference>
<feature type="domain" description="Caspase family p20" evidence="2">
    <location>
        <begin position="28"/>
        <end position="161"/>
    </location>
</feature>
<evidence type="ECO:0000256" key="1">
    <source>
        <dbReference type="SAM" id="SignalP"/>
    </source>
</evidence>
<reference evidence="3 4" key="1">
    <citation type="submission" date="2019-08" db="EMBL/GenBank/DDBJ databases">
        <title>Bradyrhizobium hipponensis sp. nov., a rhizobium isolated from a Lupinus angustifolius root nodule in Tunisia.</title>
        <authorList>
            <person name="Off K."/>
            <person name="Rejili M."/>
            <person name="Mars M."/>
            <person name="Brachmann A."/>
            <person name="Marin M."/>
        </authorList>
    </citation>
    <scope>NUCLEOTIDE SEQUENCE [LARGE SCALE GENOMIC DNA]</scope>
    <source>
        <strain evidence="3 4">CTAW71</strain>
    </source>
</reference>
<dbReference type="Proteomes" id="UP000324758">
    <property type="component" value="Unassembled WGS sequence"/>
</dbReference>
<dbReference type="Gene3D" id="3.40.50.1460">
    <property type="match status" value="1"/>
</dbReference>
<dbReference type="InterPro" id="IPR029030">
    <property type="entry name" value="Caspase-like_dom_sf"/>
</dbReference>
<dbReference type="GO" id="GO:0006508">
    <property type="term" value="P:proteolysis"/>
    <property type="evidence" value="ECO:0007669"/>
    <property type="project" value="InterPro"/>
</dbReference>
<dbReference type="PROSITE" id="PS50208">
    <property type="entry name" value="CASPASE_P20"/>
    <property type="match status" value="1"/>
</dbReference>
<dbReference type="Pfam" id="PF00656">
    <property type="entry name" value="Peptidase_C14"/>
    <property type="match status" value="1"/>
</dbReference>
<evidence type="ECO:0000313" key="3">
    <source>
        <dbReference type="EMBL" id="TYL92209.1"/>
    </source>
</evidence>
<dbReference type="InterPro" id="IPR052039">
    <property type="entry name" value="Caspase-related_regulators"/>
</dbReference>
<evidence type="ECO:0000313" key="4">
    <source>
        <dbReference type="Proteomes" id="UP000324758"/>
    </source>
</evidence>
<accession>A0A5D3K9I2</accession>
<protein>
    <submittedName>
        <fullName evidence="3">Caspase family protein</fullName>
    </submittedName>
</protein>
<feature type="chain" id="PRO_5022842605" evidence="1">
    <location>
        <begin position="25"/>
        <end position="508"/>
    </location>
</feature>
<dbReference type="EMBL" id="VSSS01000040">
    <property type="protein sequence ID" value="TYL92209.1"/>
    <property type="molecule type" value="Genomic_DNA"/>
</dbReference>
<dbReference type="SUPFAM" id="SSF52129">
    <property type="entry name" value="Caspase-like"/>
    <property type="match status" value="1"/>
</dbReference>
<evidence type="ECO:0000259" key="2">
    <source>
        <dbReference type="PROSITE" id="PS50208"/>
    </source>
</evidence>